<dbReference type="KEGG" id="fox:FOXG_20057"/>
<organism evidence="1 2">
    <name type="scientific">Fusarium oxysporum f. sp. lycopersici (strain 4287 / CBS 123668 / FGSC 9935 / NRRL 34936)</name>
    <name type="common">Fusarium vascular wilt of tomato</name>
    <dbReference type="NCBI Taxonomy" id="426428"/>
    <lineage>
        <taxon>Eukaryota</taxon>
        <taxon>Fungi</taxon>
        <taxon>Dikarya</taxon>
        <taxon>Ascomycota</taxon>
        <taxon>Pezizomycotina</taxon>
        <taxon>Sordariomycetes</taxon>
        <taxon>Hypocreomycetidae</taxon>
        <taxon>Hypocreales</taxon>
        <taxon>Nectriaceae</taxon>
        <taxon>Fusarium</taxon>
        <taxon>Fusarium oxysporum species complex</taxon>
    </lineage>
</organism>
<reference evidence="1" key="1">
    <citation type="submission" date="2007-04" db="EMBL/GenBank/DDBJ databases">
        <authorList>
            <consortium name="The Broad Institute Genome Sequencing Platform"/>
            <person name="Birren B."/>
            <person name="Lander E."/>
            <person name="Galagan J."/>
            <person name="Nusbaum C."/>
            <person name="Devon K."/>
            <person name="Ma L.-J."/>
            <person name="Jaffe D."/>
            <person name="Butler J."/>
            <person name="Alvarez P."/>
            <person name="Gnerre S."/>
            <person name="Grabherr M."/>
            <person name="Kleber M."/>
            <person name="Mauceli E."/>
            <person name="Brockman W."/>
            <person name="MacCallum I.A."/>
            <person name="Young S."/>
            <person name="LaButti K."/>
            <person name="DeCaprio D."/>
            <person name="Crawford M."/>
            <person name="Koehrsen M."/>
            <person name="Engels R."/>
            <person name="Montgomery P."/>
            <person name="Pearson M."/>
            <person name="Howarth C."/>
            <person name="Larson L."/>
            <person name="White J."/>
            <person name="O'Leary S."/>
            <person name="Kodira C."/>
            <person name="Zeng Q."/>
            <person name="Yandava C."/>
            <person name="Alvarado L."/>
            <person name="Kistler C."/>
            <person name="Shim W.-B."/>
            <person name="Kang S."/>
            <person name="Woloshuk C."/>
        </authorList>
    </citation>
    <scope>NUCLEOTIDE SEQUENCE</scope>
    <source>
        <strain evidence="1">4287</strain>
    </source>
</reference>
<dbReference type="RefSeq" id="XP_018246771.1">
    <property type="nucleotide sequence ID" value="XM_018400338.1"/>
</dbReference>
<accession>A0A0J9VCT5</accession>
<dbReference type="GeneID" id="28960763"/>
<dbReference type="AlphaFoldDB" id="A0A0J9VCT5"/>
<sequence length="76" mass="8305">MRSVFALRSCGRRGSASLKFATFSKQTLESANAANKSIFIVGAEAVALFFSNNLKAMLLALAERIQIDNIYDCGER</sequence>
<reference evidence="1" key="2">
    <citation type="journal article" date="2010" name="Nature">
        <title>Comparative genomics reveals mobile pathogenicity chromosomes in Fusarium.</title>
        <authorList>
            <person name="Ma L.J."/>
            <person name="van der Does H.C."/>
            <person name="Borkovich K.A."/>
            <person name="Coleman J.J."/>
            <person name="Daboussi M.J."/>
            <person name="Di Pietro A."/>
            <person name="Dufresne M."/>
            <person name="Freitag M."/>
            <person name="Grabherr M."/>
            <person name="Henrissat B."/>
            <person name="Houterman P.M."/>
            <person name="Kang S."/>
            <person name="Shim W.B."/>
            <person name="Woloshuk C."/>
            <person name="Xie X."/>
            <person name="Xu J.R."/>
            <person name="Antoniw J."/>
            <person name="Baker S.E."/>
            <person name="Bluhm B.H."/>
            <person name="Breakspear A."/>
            <person name="Brown D.W."/>
            <person name="Butchko R.A."/>
            <person name="Chapman S."/>
            <person name="Coulson R."/>
            <person name="Coutinho P.M."/>
            <person name="Danchin E.G."/>
            <person name="Diener A."/>
            <person name="Gale L.R."/>
            <person name="Gardiner D.M."/>
            <person name="Goff S."/>
            <person name="Hammond-Kosack K.E."/>
            <person name="Hilburn K."/>
            <person name="Hua-Van A."/>
            <person name="Jonkers W."/>
            <person name="Kazan K."/>
            <person name="Kodira C.D."/>
            <person name="Koehrsen M."/>
            <person name="Kumar L."/>
            <person name="Lee Y.H."/>
            <person name="Li L."/>
            <person name="Manners J.M."/>
            <person name="Miranda-Saavedra D."/>
            <person name="Mukherjee M."/>
            <person name="Park G."/>
            <person name="Park J."/>
            <person name="Park S.Y."/>
            <person name="Proctor R.H."/>
            <person name="Regev A."/>
            <person name="Ruiz-Roldan M.C."/>
            <person name="Sain D."/>
            <person name="Sakthikumar S."/>
            <person name="Sykes S."/>
            <person name="Schwartz D.C."/>
            <person name="Turgeon B.G."/>
            <person name="Wapinski I."/>
            <person name="Yoder O."/>
            <person name="Young S."/>
            <person name="Zeng Q."/>
            <person name="Zhou S."/>
            <person name="Galagan J."/>
            <person name="Cuomo C.A."/>
            <person name="Kistler H.C."/>
            <person name="Rep M."/>
        </authorList>
    </citation>
    <scope>NUCLEOTIDE SEQUENCE [LARGE SCALE GENOMIC DNA]</scope>
    <source>
        <strain evidence="1">4287</strain>
    </source>
</reference>
<protein>
    <submittedName>
        <fullName evidence="1">Uncharacterized protein</fullName>
    </submittedName>
</protein>
<evidence type="ECO:0000313" key="2">
    <source>
        <dbReference type="Proteomes" id="UP000009097"/>
    </source>
</evidence>
<name>A0A0J9VCT5_FUSO4</name>
<evidence type="ECO:0000313" key="1">
    <source>
        <dbReference type="EMBL" id="KNB08726.1"/>
    </source>
</evidence>
<gene>
    <name evidence="1" type="ORF">FOXG_20057</name>
</gene>
<dbReference type="EMBL" id="DS231706">
    <property type="protein sequence ID" value="KNB08726.1"/>
    <property type="molecule type" value="Genomic_DNA"/>
</dbReference>
<proteinExistence type="predicted"/>
<dbReference type="Proteomes" id="UP000009097">
    <property type="component" value="Unassembled WGS sequence"/>
</dbReference>
<dbReference type="VEuPathDB" id="FungiDB:FOXG_20057"/>